<dbReference type="InterPro" id="IPR013830">
    <property type="entry name" value="SGNH_hydro"/>
</dbReference>
<accession>A0A5R8Y0H1</accession>
<dbReference type="InterPro" id="IPR036514">
    <property type="entry name" value="SGNH_hydro_sf"/>
</dbReference>
<evidence type="ECO:0000313" key="2">
    <source>
        <dbReference type="EMBL" id="TLP37798.1"/>
    </source>
</evidence>
<dbReference type="RefSeq" id="WP_138152978.1">
    <property type="nucleotide sequence ID" value="NZ_VANU01000004.1"/>
</dbReference>
<dbReference type="EMBL" id="VANU01000004">
    <property type="protein sequence ID" value="TLP37798.1"/>
    <property type="molecule type" value="Genomic_DNA"/>
</dbReference>
<name>A0A5R8Y0H1_9BACT</name>
<comment type="caution">
    <text evidence="2">The sequence shown here is derived from an EMBL/GenBank/DDBJ whole genome shotgun (WGS) entry which is preliminary data.</text>
</comment>
<dbReference type="Gene3D" id="3.40.50.1110">
    <property type="entry name" value="SGNH hydrolase"/>
    <property type="match status" value="1"/>
</dbReference>
<protein>
    <submittedName>
        <fullName evidence="2">SGNH/GDSL hydrolase family protein</fullName>
    </submittedName>
</protein>
<proteinExistence type="predicted"/>
<dbReference type="SUPFAM" id="SSF52266">
    <property type="entry name" value="SGNH hydrolase"/>
    <property type="match status" value="1"/>
</dbReference>
<feature type="domain" description="SGNH hydrolase-type esterase" evidence="1">
    <location>
        <begin position="7"/>
        <end position="206"/>
    </location>
</feature>
<dbReference type="GO" id="GO:0016788">
    <property type="term" value="F:hydrolase activity, acting on ester bonds"/>
    <property type="evidence" value="ECO:0007669"/>
    <property type="project" value="UniProtKB-ARBA"/>
</dbReference>
<dbReference type="Pfam" id="PF13472">
    <property type="entry name" value="Lipase_GDSL_2"/>
    <property type="match status" value="1"/>
</dbReference>
<gene>
    <name evidence="2" type="ORF">FDK22_10835</name>
</gene>
<keyword evidence="3" id="KW-1185">Reference proteome</keyword>
<dbReference type="Proteomes" id="UP000308901">
    <property type="component" value="Unassembled WGS sequence"/>
</dbReference>
<dbReference type="OrthoDB" id="26855at2"/>
<evidence type="ECO:0000259" key="1">
    <source>
        <dbReference type="Pfam" id="PF13472"/>
    </source>
</evidence>
<reference evidence="2 3" key="1">
    <citation type="submission" date="2019-05" db="EMBL/GenBank/DDBJ databases">
        <title>Arcobacter sp. nov., isolated from sea sediment.</title>
        <authorList>
            <person name="Kim W."/>
        </authorList>
    </citation>
    <scope>NUCLEOTIDE SEQUENCE [LARGE SCALE GENOMIC DNA]</scope>
    <source>
        <strain evidence="2 3">CAU 1517</strain>
    </source>
</reference>
<evidence type="ECO:0000313" key="3">
    <source>
        <dbReference type="Proteomes" id="UP000308901"/>
    </source>
</evidence>
<dbReference type="AlphaFoldDB" id="A0A5R8Y0H1"/>
<organism evidence="2 3">
    <name type="scientific">Arcobacter arenosus</name>
    <dbReference type="NCBI Taxonomy" id="2576037"/>
    <lineage>
        <taxon>Bacteria</taxon>
        <taxon>Pseudomonadati</taxon>
        <taxon>Campylobacterota</taxon>
        <taxon>Epsilonproteobacteria</taxon>
        <taxon>Campylobacterales</taxon>
        <taxon>Arcobacteraceae</taxon>
        <taxon>Arcobacter</taxon>
    </lineage>
</organism>
<sequence length="218" mass="25843">MSKKILALGDCNTEGDVHFRNNAFPERFAKQIDFECINCGYTMSTTKEMINFYNDNISEEIDVILIQYGLVDSWRTFKYSPYVLYYPDSFFRKLGRKIIKKYKKIARSLGLNTLFGSKFSVSPEEYKRNIEKIVNDSKDKLVFLIDTIPNKDLKRNIYIKQYNSILDEISTNNKNCHKVNLYDEFEKNLDNFYLDETHINDKGYDLIAKRLNEKYQEC</sequence>
<dbReference type="CDD" id="cd00229">
    <property type="entry name" value="SGNH_hydrolase"/>
    <property type="match status" value="1"/>
</dbReference>
<keyword evidence="2" id="KW-0378">Hydrolase</keyword>